<organism evidence="1 2">
    <name type="scientific">Ornithinibacillus halophilus</name>
    <dbReference type="NCBI Taxonomy" id="930117"/>
    <lineage>
        <taxon>Bacteria</taxon>
        <taxon>Bacillati</taxon>
        <taxon>Bacillota</taxon>
        <taxon>Bacilli</taxon>
        <taxon>Bacillales</taxon>
        <taxon>Bacillaceae</taxon>
        <taxon>Ornithinibacillus</taxon>
    </lineage>
</organism>
<reference evidence="1 2" key="1">
    <citation type="submission" date="2016-11" db="EMBL/GenBank/DDBJ databases">
        <authorList>
            <person name="Jaros S."/>
            <person name="Januszkiewicz K."/>
            <person name="Wedrychowicz H."/>
        </authorList>
    </citation>
    <scope>NUCLEOTIDE SEQUENCE [LARGE SCALE GENOMIC DNA]</scope>
    <source>
        <strain evidence="1 2">IBRC-M 10683</strain>
    </source>
</reference>
<name>A0A1M5GMB9_9BACI</name>
<dbReference type="OrthoDB" id="9807577at2"/>
<accession>A0A1M5GMB9</accession>
<evidence type="ECO:0008006" key="3">
    <source>
        <dbReference type="Google" id="ProtNLM"/>
    </source>
</evidence>
<dbReference type="InterPro" id="IPR012441">
    <property type="entry name" value="DUF1643"/>
</dbReference>
<evidence type="ECO:0000313" key="1">
    <source>
        <dbReference type="EMBL" id="SHG04691.1"/>
    </source>
</evidence>
<evidence type="ECO:0000313" key="2">
    <source>
        <dbReference type="Proteomes" id="UP000183988"/>
    </source>
</evidence>
<dbReference type="Pfam" id="PF07799">
    <property type="entry name" value="DUF1643"/>
    <property type="match status" value="1"/>
</dbReference>
<dbReference type="RefSeq" id="WP_072889687.1">
    <property type="nucleotide sequence ID" value="NZ_FQVW01000013.1"/>
</dbReference>
<sequence length="199" mass="23417">MKSFPSFVEVEKINIDMDLDKNCRYYIRIPLKQDDEQGKKVLVILKNPSKAKIDHQEGIYESDQTVDRILVYFKKSGYSEVTIVNLFATFSTDSECLNQYLDSPEVIIGEKNDEVLKDMIHSNEFERIVVAWGGYPNNANRHMKSLYQDRIMKVEKLLAERNAYYVERMVGGGMFPRHGMTWFTKELKPMKKYKNVFYK</sequence>
<proteinExistence type="predicted"/>
<dbReference type="Proteomes" id="UP000183988">
    <property type="component" value="Unassembled WGS sequence"/>
</dbReference>
<keyword evidence="2" id="KW-1185">Reference proteome</keyword>
<dbReference type="AlphaFoldDB" id="A0A1M5GMB9"/>
<gene>
    <name evidence="1" type="ORF">SAMN05216225_101365</name>
</gene>
<dbReference type="STRING" id="930117.SAMN05216225_101365"/>
<dbReference type="EMBL" id="FQVW01000013">
    <property type="protein sequence ID" value="SHG04691.1"/>
    <property type="molecule type" value="Genomic_DNA"/>
</dbReference>
<protein>
    <recommendedName>
        <fullName evidence="3">DUF1643 domain-containing protein</fullName>
    </recommendedName>
</protein>